<dbReference type="InterPro" id="IPR026816">
    <property type="entry name" value="Flavodoxin_dom"/>
</dbReference>
<dbReference type="Pfam" id="PF12724">
    <property type="entry name" value="Flavodoxin_5"/>
    <property type="match status" value="1"/>
</dbReference>
<dbReference type="EMBL" id="CP143423">
    <property type="protein sequence ID" value="WVX50409.1"/>
    <property type="molecule type" value="Genomic_DNA"/>
</dbReference>
<accession>A0ABZ2C0J6</accession>
<dbReference type="InterPro" id="IPR029039">
    <property type="entry name" value="Flavoprotein-like_sf"/>
</dbReference>
<gene>
    <name evidence="2" type="primary">hemG</name>
    <name evidence="2" type="ORF">ROLI_035060</name>
</gene>
<dbReference type="SUPFAM" id="SSF52218">
    <property type="entry name" value="Flavoproteins"/>
    <property type="match status" value="1"/>
</dbReference>
<organism evidence="2 3">
    <name type="scientific">Roseobacter fucihabitans</name>
    <dbReference type="NCBI Taxonomy" id="1537242"/>
    <lineage>
        <taxon>Bacteria</taxon>
        <taxon>Pseudomonadati</taxon>
        <taxon>Pseudomonadota</taxon>
        <taxon>Alphaproteobacteria</taxon>
        <taxon>Rhodobacterales</taxon>
        <taxon>Roseobacteraceae</taxon>
        <taxon>Roseobacter</taxon>
    </lineage>
</organism>
<dbReference type="PANTHER" id="PTHR38030:SF2">
    <property type="entry name" value="PROTOPORPHYRINOGEN IX DEHYDROGENASE [QUINONE]"/>
    <property type="match status" value="1"/>
</dbReference>
<dbReference type="InterPro" id="IPR052200">
    <property type="entry name" value="Protoporphyrinogen_IX_DH"/>
</dbReference>
<reference evidence="3" key="1">
    <citation type="submission" date="2024-01" db="EMBL/GenBank/DDBJ databases">
        <title>Roseobacter fucihabitans sp. nov., isolated from the brown alga Fucus spiralis.</title>
        <authorList>
            <person name="Hahnke S."/>
            <person name="Berger M."/>
            <person name="Schlingloff A."/>
            <person name="Athale I."/>
            <person name="Neumann-Schaal M."/>
            <person name="Adenaya A."/>
            <person name="Poehlein A."/>
            <person name="Daniel R."/>
            <person name="Pertersen J."/>
            <person name="Brinkhoff T."/>
        </authorList>
    </citation>
    <scope>NUCLEOTIDE SEQUENCE [LARGE SCALE GENOMIC DNA]</scope>
    <source>
        <strain evidence="3">B14</strain>
    </source>
</reference>
<dbReference type="GO" id="GO:0016491">
    <property type="term" value="F:oxidoreductase activity"/>
    <property type="evidence" value="ECO:0007669"/>
    <property type="project" value="UniProtKB-KW"/>
</dbReference>
<dbReference type="Proteomes" id="UP001318682">
    <property type="component" value="Chromosome"/>
</dbReference>
<evidence type="ECO:0000313" key="3">
    <source>
        <dbReference type="Proteomes" id="UP001318682"/>
    </source>
</evidence>
<dbReference type="EC" id="1.3.5.3" evidence="2"/>
<feature type="domain" description="Flavodoxin" evidence="1">
    <location>
        <begin position="4"/>
        <end position="146"/>
    </location>
</feature>
<dbReference type="RefSeq" id="WP_187431114.1">
    <property type="nucleotide sequence ID" value="NZ_CP143423.1"/>
</dbReference>
<proteinExistence type="predicted"/>
<protein>
    <submittedName>
        <fullName evidence="2">Protoporphyrinogen IX dehydrogenase [menaquinone]</fullName>
        <ecNumber evidence="2">1.3.5.3</ecNumber>
    </submittedName>
</protein>
<evidence type="ECO:0000259" key="1">
    <source>
        <dbReference type="Pfam" id="PF12724"/>
    </source>
</evidence>
<dbReference type="Gene3D" id="3.40.50.360">
    <property type="match status" value="1"/>
</dbReference>
<sequence length="179" mass="20060">MSVLLVYATVEGQTGKIAQVIETQLRDASCDVTLADTEQRTAQVSFDGIKKVILAAPVHERRHPETFEVFLAAHRAELNDCDTLLLSVSLSAAFKECLAEAGEYVTELKMRTKFTPNAEMLVAGAVRSHHYDYYAMQVLRHVVLRGKDYDPSVDEQEFTDWAALTKEVARFVQIDVPVQ</sequence>
<evidence type="ECO:0000313" key="2">
    <source>
        <dbReference type="EMBL" id="WVX50409.1"/>
    </source>
</evidence>
<keyword evidence="2" id="KW-0560">Oxidoreductase</keyword>
<name>A0ABZ2C0J6_9RHOB</name>
<keyword evidence="3" id="KW-1185">Reference proteome</keyword>
<dbReference type="PANTHER" id="PTHR38030">
    <property type="entry name" value="PROTOPORPHYRINOGEN IX DEHYDROGENASE [MENAQUINONE]"/>
    <property type="match status" value="1"/>
</dbReference>